<dbReference type="EMBL" id="VTEV01000003">
    <property type="protein sequence ID" value="TYS68975.1"/>
    <property type="molecule type" value="Genomic_DNA"/>
</dbReference>
<keyword evidence="2" id="KW-0479">Metal-binding</keyword>
<feature type="domain" description="Calcineurin-like phosphoesterase" evidence="3">
    <location>
        <begin position="1"/>
        <end position="145"/>
    </location>
</feature>
<dbReference type="Pfam" id="PF12850">
    <property type="entry name" value="Metallophos_2"/>
    <property type="match status" value="1"/>
</dbReference>
<dbReference type="EC" id="3.1.4.-" evidence="2"/>
<dbReference type="InterPro" id="IPR041802">
    <property type="entry name" value="MPP_YfcE"/>
</dbReference>
<dbReference type="OrthoDB" id="9800565at2"/>
<dbReference type="GO" id="GO:0046872">
    <property type="term" value="F:metal ion binding"/>
    <property type="evidence" value="ECO:0007669"/>
    <property type="project" value="UniProtKB-KW"/>
</dbReference>
<proteinExistence type="inferred from homology"/>
<evidence type="ECO:0000256" key="2">
    <source>
        <dbReference type="RuleBase" id="RU362039"/>
    </source>
</evidence>
<dbReference type="AlphaFoldDB" id="A0A5D4T0M7"/>
<gene>
    <name evidence="4" type="ORF">FZC76_08600</name>
</gene>
<comment type="caution">
    <text evidence="4">The sequence shown here is derived from an EMBL/GenBank/DDBJ whole genome shotgun (WGS) entry which is preliminary data.</text>
</comment>
<dbReference type="CDD" id="cd00841">
    <property type="entry name" value="MPP_YfcE"/>
    <property type="match status" value="1"/>
</dbReference>
<dbReference type="InterPro" id="IPR000979">
    <property type="entry name" value="Phosphodiesterase_MJ0936/Vps29"/>
</dbReference>
<dbReference type="STRING" id="79883.GCA_001636495_01741"/>
<evidence type="ECO:0000313" key="4">
    <source>
        <dbReference type="EMBL" id="TYS68975.1"/>
    </source>
</evidence>
<evidence type="ECO:0000313" key="5">
    <source>
        <dbReference type="Proteomes" id="UP000322524"/>
    </source>
</evidence>
<evidence type="ECO:0000256" key="1">
    <source>
        <dbReference type="ARBA" id="ARBA00008950"/>
    </source>
</evidence>
<protein>
    <recommendedName>
        <fullName evidence="2">Phosphoesterase</fullName>
        <ecNumber evidence="2">3.1.4.-</ecNumber>
    </recommendedName>
</protein>
<dbReference type="InterPro" id="IPR024654">
    <property type="entry name" value="Calcineurin-like_PHP_lpxH"/>
</dbReference>
<evidence type="ECO:0000259" key="3">
    <source>
        <dbReference type="Pfam" id="PF12850"/>
    </source>
</evidence>
<dbReference type="SUPFAM" id="SSF56300">
    <property type="entry name" value="Metallo-dependent phosphatases"/>
    <property type="match status" value="1"/>
</dbReference>
<dbReference type="Gene3D" id="3.60.21.10">
    <property type="match status" value="1"/>
</dbReference>
<dbReference type="InterPro" id="IPR029052">
    <property type="entry name" value="Metallo-depent_PP-like"/>
</dbReference>
<dbReference type="Proteomes" id="UP000322524">
    <property type="component" value="Unassembled WGS sequence"/>
</dbReference>
<reference evidence="4 5" key="1">
    <citation type="submission" date="2019-08" db="EMBL/GenBank/DDBJ databases">
        <title>Bacillus genomes from the desert of Cuatro Cienegas, Coahuila.</title>
        <authorList>
            <person name="Olmedo-Alvarez G."/>
        </authorList>
    </citation>
    <scope>NUCLEOTIDE SEQUENCE [LARGE SCALE GENOMIC DNA]</scope>
    <source>
        <strain evidence="4 5">CH28_1T</strain>
    </source>
</reference>
<dbReference type="GO" id="GO:0016787">
    <property type="term" value="F:hydrolase activity"/>
    <property type="evidence" value="ECO:0007669"/>
    <property type="project" value="UniProtKB-UniRule"/>
</dbReference>
<organism evidence="4 5">
    <name type="scientific">Sutcliffiella horikoshii</name>
    <dbReference type="NCBI Taxonomy" id="79883"/>
    <lineage>
        <taxon>Bacteria</taxon>
        <taxon>Bacillati</taxon>
        <taxon>Bacillota</taxon>
        <taxon>Bacilli</taxon>
        <taxon>Bacillales</taxon>
        <taxon>Bacillaceae</taxon>
        <taxon>Sutcliffiella</taxon>
    </lineage>
</organism>
<accession>A0A5D4T0M7</accession>
<dbReference type="RefSeq" id="WP_148987818.1">
    <property type="nucleotide sequence ID" value="NZ_VTEV01000003.1"/>
</dbReference>
<dbReference type="NCBIfam" id="TIGR00040">
    <property type="entry name" value="yfcE"/>
    <property type="match status" value="1"/>
</dbReference>
<sequence>MKVLIVSDNHGQAEVLRQIKARHQGEVDLFIHCGDSELPSTSEEMKGFYGVRGNCDFDDDYPQQLTKEIGNQRLFATHGHLYQVKSSLLPLKYAAEEESANIVCFGHSHIAGAEYFDGILFINPGSIDLPRMTRNKTYAILDAKESCYFVHYYNEKGEKLSSHTFEK</sequence>
<name>A0A5D4T0M7_9BACI</name>
<comment type="cofactor">
    <cofactor evidence="2">
        <name>a divalent metal cation</name>
        <dbReference type="ChEBI" id="CHEBI:60240"/>
    </cofactor>
</comment>
<comment type="similarity">
    <text evidence="1 2">Belongs to the metallophosphoesterase superfamily. YfcE family.</text>
</comment>
<dbReference type="PANTHER" id="PTHR11124">
    <property type="entry name" value="VACUOLAR SORTING PROTEIN VPS29"/>
    <property type="match status" value="1"/>
</dbReference>